<dbReference type="Pfam" id="PF00534">
    <property type="entry name" value="Glycos_transf_1"/>
    <property type="match status" value="1"/>
</dbReference>
<proteinExistence type="predicted"/>
<dbReference type="PANTHER" id="PTHR12526">
    <property type="entry name" value="GLYCOSYLTRANSFERASE"/>
    <property type="match status" value="1"/>
</dbReference>
<evidence type="ECO:0000313" key="4">
    <source>
        <dbReference type="Proteomes" id="UP000324143"/>
    </source>
</evidence>
<dbReference type="SUPFAM" id="SSF53756">
    <property type="entry name" value="UDP-Glycosyltransferase/glycogen phosphorylase"/>
    <property type="match status" value="1"/>
</dbReference>
<feature type="domain" description="Glycosyltransferase subfamily 4-like N-terminal" evidence="2">
    <location>
        <begin position="13"/>
        <end position="143"/>
    </location>
</feature>
<organism evidence="3 4">
    <name type="scientific">Candidatus Mcinerneyibacterium aminivorans</name>
    <dbReference type="NCBI Taxonomy" id="2703815"/>
    <lineage>
        <taxon>Bacteria</taxon>
        <taxon>Candidatus Macinerneyibacteriota</taxon>
        <taxon>Candidatus Mcinerneyibacteria</taxon>
        <taxon>Candidatus Mcinerneyibacteriales</taxon>
        <taxon>Candidatus Mcinerneyibacteriaceae</taxon>
        <taxon>Candidatus Mcinerneyibacterium</taxon>
    </lineage>
</organism>
<keyword evidence="4" id="KW-1185">Reference proteome</keyword>
<name>A0A5D0MCS1_9BACT</name>
<accession>A0A5D0MCS1</accession>
<dbReference type="PANTHER" id="PTHR12526:SF630">
    <property type="entry name" value="GLYCOSYLTRANSFERASE"/>
    <property type="match status" value="1"/>
</dbReference>
<reference evidence="3" key="1">
    <citation type="submission" date="2019-08" db="EMBL/GenBank/DDBJ databases">
        <title>Genomic characterization of a novel candidate phylum (ARYD3) from a high temperature, high salinity tertiary oil reservoir in north central Oklahoma, USA.</title>
        <authorList>
            <person name="Youssef N.H."/>
            <person name="Yadav A."/>
            <person name="Elshahed M.S."/>
        </authorList>
    </citation>
    <scope>NUCLEOTIDE SEQUENCE [LARGE SCALE GENOMIC DNA]</scope>
    <source>
        <strain evidence="3">ARYD3</strain>
    </source>
</reference>
<evidence type="ECO:0000259" key="1">
    <source>
        <dbReference type="Pfam" id="PF00534"/>
    </source>
</evidence>
<dbReference type="Proteomes" id="UP000324143">
    <property type="component" value="Unassembled WGS sequence"/>
</dbReference>
<dbReference type="EMBL" id="VSIX01000072">
    <property type="protein sequence ID" value="TYB30796.1"/>
    <property type="molecule type" value="Genomic_DNA"/>
</dbReference>
<dbReference type="InterPro" id="IPR001296">
    <property type="entry name" value="Glyco_trans_1"/>
</dbReference>
<comment type="caution">
    <text evidence="3">The sequence shown here is derived from an EMBL/GenBank/DDBJ whole genome shotgun (WGS) entry which is preliminary data.</text>
</comment>
<feature type="domain" description="Glycosyl transferase family 1" evidence="1">
    <location>
        <begin position="172"/>
        <end position="336"/>
    </location>
</feature>
<dbReference type="CDD" id="cd03801">
    <property type="entry name" value="GT4_PimA-like"/>
    <property type="match status" value="1"/>
</dbReference>
<evidence type="ECO:0000259" key="2">
    <source>
        <dbReference type="Pfam" id="PF13439"/>
    </source>
</evidence>
<sequence length="362" mass="41473">MKILHLDAFTGFGGGQKRYTNIAEQLSAKNHELILVSRKNSEVDKIFPGKVYSSSFLGDLDVFSFFRIFQIILREKPDIIHTHSHQDHWIGGIVSKLFPTVKLVHTRHVDFKIKNNFINKWMYSTLTDCIITSCRAIKDTLLASFTDIPNFGDKIYPILTINPPKKKGKKGQIRKELNLKGEIIVSMVTRLVDWKGHKYLFQAIPLIIEKIKNIRFLIVGDGPYLHKLKEMAHRLDIEEYVIFTGFRNDVDNVYADTDISVLPSEMESPGVSIAESIFHEIPVITSNVGGIPEIVKDGYNGFLIEVGDAEAIAERVIKLINDENLYKKIKNNCRKWKEKKMSEKTPAEKIEIIYKKIINRSS</sequence>
<dbReference type="Pfam" id="PF13439">
    <property type="entry name" value="Glyco_transf_4"/>
    <property type="match status" value="1"/>
</dbReference>
<evidence type="ECO:0000313" key="3">
    <source>
        <dbReference type="EMBL" id="TYB30796.1"/>
    </source>
</evidence>
<dbReference type="Gene3D" id="3.40.50.2000">
    <property type="entry name" value="Glycogen Phosphorylase B"/>
    <property type="match status" value="2"/>
</dbReference>
<dbReference type="GO" id="GO:0016757">
    <property type="term" value="F:glycosyltransferase activity"/>
    <property type="evidence" value="ECO:0007669"/>
    <property type="project" value="InterPro"/>
</dbReference>
<gene>
    <name evidence="3" type="ORF">FXF47_07365</name>
</gene>
<protein>
    <submittedName>
        <fullName evidence="3">Glycosyltransferase family 4 protein</fullName>
    </submittedName>
</protein>
<dbReference type="AlphaFoldDB" id="A0A5D0MCS1"/>
<dbReference type="InterPro" id="IPR028098">
    <property type="entry name" value="Glyco_trans_4-like_N"/>
</dbReference>